<evidence type="ECO:0000256" key="7">
    <source>
        <dbReference type="ARBA" id="ARBA00035898"/>
    </source>
</evidence>
<evidence type="ECO:0000256" key="8">
    <source>
        <dbReference type="ARBA" id="ARBA00036346"/>
    </source>
</evidence>
<accession>Q63KE4</accession>
<evidence type="ECO:0000256" key="3">
    <source>
        <dbReference type="ARBA" id="ARBA00022741"/>
    </source>
</evidence>
<dbReference type="EMBL" id="BX571966">
    <property type="protein sequence ID" value="CAH38891.1"/>
    <property type="molecule type" value="Genomic_DNA"/>
</dbReference>
<dbReference type="InterPro" id="IPR010737">
    <property type="entry name" value="4-carb_acid_sugar_kinase_N"/>
</dbReference>
<evidence type="ECO:0000256" key="10">
    <source>
        <dbReference type="ARBA" id="ARBA00039095"/>
    </source>
</evidence>
<dbReference type="eggNOG" id="COG3395">
    <property type="taxonomic scope" value="Bacteria"/>
</dbReference>
<dbReference type="GO" id="GO:0016301">
    <property type="term" value="F:kinase activity"/>
    <property type="evidence" value="ECO:0007669"/>
    <property type="project" value="UniProtKB-KW"/>
</dbReference>
<evidence type="ECO:0000259" key="15">
    <source>
        <dbReference type="Pfam" id="PF17042"/>
    </source>
</evidence>
<dbReference type="Proteomes" id="UP000000605">
    <property type="component" value="Chromosome 2"/>
</dbReference>
<comment type="catalytic activity">
    <reaction evidence="8">
        <text>3-dehydro-D-erythronate + ATP = 3-dehydro-4-O-phospho-D-erythronate + ADP + H(+)</text>
        <dbReference type="Rhea" id="RHEA:52556"/>
        <dbReference type="ChEBI" id="CHEBI:15378"/>
        <dbReference type="ChEBI" id="CHEBI:30616"/>
        <dbReference type="ChEBI" id="CHEBI:57958"/>
        <dbReference type="ChEBI" id="CHEBI:136593"/>
        <dbReference type="ChEBI" id="CHEBI:456216"/>
        <dbReference type="EC" id="2.7.1.217"/>
    </reaction>
</comment>
<dbReference type="InterPro" id="IPR037051">
    <property type="entry name" value="4-carb_acid_sugar_kinase_N_sf"/>
</dbReference>
<dbReference type="InterPro" id="IPR031475">
    <property type="entry name" value="NBD_C"/>
</dbReference>
<evidence type="ECO:0000256" key="9">
    <source>
        <dbReference type="ARBA" id="ARBA00037335"/>
    </source>
</evidence>
<organism evidence="16 17">
    <name type="scientific">Burkholderia pseudomallei (strain K96243)</name>
    <dbReference type="NCBI Taxonomy" id="272560"/>
    <lineage>
        <taxon>Bacteria</taxon>
        <taxon>Pseudomonadati</taxon>
        <taxon>Pseudomonadota</taxon>
        <taxon>Betaproteobacteria</taxon>
        <taxon>Burkholderiales</taxon>
        <taxon>Burkholderiaceae</taxon>
        <taxon>Burkholderia</taxon>
        <taxon>pseudomallei group</taxon>
    </lineage>
</organism>
<dbReference type="STRING" id="272560.BPSS1416"/>
<keyword evidence="6" id="KW-0119">Carbohydrate metabolism</keyword>
<comment type="catalytic activity">
    <reaction evidence="7">
        <text>3-dehydro-L-erythronate + ATP = 3-dehydro-4-O-phospho-L-erythronate + ADP + H(+)</text>
        <dbReference type="Rhea" id="RHEA:52552"/>
        <dbReference type="ChEBI" id="CHEBI:15378"/>
        <dbReference type="ChEBI" id="CHEBI:30616"/>
        <dbReference type="ChEBI" id="CHEBI:136592"/>
        <dbReference type="ChEBI" id="CHEBI:136670"/>
        <dbReference type="ChEBI" id="CHEBI:456216"/>
        <dbReference type="EC" id="2.7.1.217"/>
    </reaction>
</comment>
<dbReference type="NCBIfam" id="NF043035">
    <property type="entry name" value="OxoTetrKin"/>
    <property type="match status" value="1"/>
</dbReference>
<evidence type="ECO:0000256" key="6">
    <source>
        <dbReference type="ARBA" id="ARBA00023277"/>
    </source>
</evidence>
<evidence type="ECO:0000259" key="14">
    <source>
        <dbReference type="Pfam" id="PF07005"/>
    </source>
</evidence>
<dbReference type="AlphaFoldDB" id="Q63KE4"/>
<evidence type="ECO:0000256" key="12">
    <source>
        <dbReference type="ARBA" id="ARBA00041377"/>
    </source>
</evidence>
<comment type="function">
    <text evidence="9">Catalyzes the ATP-dependent phosphorylation of 3-oxo-tetronate to 3-oxo-tetronate 4-phosphate.</text>
</comment>
<keyword evidence="3" id="KW-0547">Nucleotide-binding</keyword>
<protein>
    <recommendedName>
        <fullName evidence="11">3-oxo-tetronate kinase</fullName>
        <ecNumber evidence="10">2.7.1.217</ecNumber>
    </recommendedName>
    <alternativeName>
        <fullName evidence="12">3-dehydrotetronate 4-kinase</fullName>
    </alternativeName>
</protein>
<name>Q63KE4_BURPS</name>
<feature type="compositionally biased region" description="Polar residues" evidence="13">
    <location>
        <begin position="401"/>
        <end position="422"/>
    </location>
</feature>
<feature type="domain" description="Four-carbon acid sugar kinase nucleotide binding" evidence="15">
    <location>
        <begin position="269"/>
        <end position="456"/>
    </location>
</feature>
<reference evidence="16 17" key="1">
    <citation type="journal article" date="2004" name="Proc. Natl. Acad. Sci. U.S.A.">
        <title>Genomic plasticity of the causative agent of melioidosis, Burkholderia pseudomallei.</title>
        <authorList>
            <person name="Holden M.T.G."/>
            <person name="Titball R.W."/>
            <person name="Peacock S.J."/>
            <person name="Cerdeno-Tarraga A.M."/>
            <person name="Atkins T."/>
            <person name="Crossman L.C."/>
            <person name="Pitt T."/>
            <person name="Churcher C."/>
            <person name="Mungall K."/>
            <person name="Bentley S.D."/>
            <person name="Sebaihia M."/>
            <person name="Thomson N.R."/>
            <person name="Bason N."/>
            <person name="Beacham I.R."/>
            <person name="Brooks K."/>
            <person name="Brown K.A."/>
            <person name="Brown N.F."/>
            <person name="Challis G.L."/>
            <person name="Cherevach I."/>
            <person name="Chillingworth T."/>
            <person name="Cronin A."/>
            <person name="Crosset B."/>
            <person name="Davis P."/>
            <person name="DeShazer D."/>
            <person name="Feltwell T."/>
            <person name="Fraser A."/>
            <person name="Hance Z."/>
            <person name="Hauser H."/>
            <person name="Holroyd S."/>
            <person name="Jagels K."/>
            <person name="Keith K.E."/>
            <person name="Maddison M."/>
            <person name="Moule S."/>
            <person name="Price C."/>
            <person name="Quail M.A."/>
            <person name="Rabbinowitsch E."/>
            <person name="Rutherford K."/>
            <person name="Sanders M."/>
            <person name="Simmonds M."/>
            <person name="Songsivilai S."/>
            <person name="Stevens K."/>
            <person name="Tumapa S."/>
            <person name="Vesaratchavest M."/>
            <person name="Whitehead S."/>
            <person name="Yeats C."/>
            <person name="Barrell B.G."/>
            <person name="Oyston P.C.F."/>
            <person name="Parkhill J."/>
        </authorList>
    </citation>
    <scope>NUCLEOTIDE SEQUENCE [LARGE SCALE GENOMIC DNA]</scope>
    <source>
        <strain evidence="16 17">K96243</strain>
    </source>
</reference>
<feature type="domain" description="Four-carbon acid sugar kinase N-terminal" evidence="14">
    <location>
        <begin position="15"/>
        <end position="241"/>
    </location>
</feature>
<sequence length="467" mass="47725">MPASMSTDQALRPLLGCIADDFTGATDLANMLVKSGMRTVQTIGVPAAGAAVPADAIVVALKSRTIPAADAVAQSLAALDWLRAQGCRQFFFKYCSTFDSTDAGNIGPVADALLDALGGERAFTIACPAFPENGRTVYRGHLFVGDALLGESGMENHPLTPMKDANLVRVLQRQTPSKVGLIRHDAIALGTCAVRETIDTLRREGVRIAIADALTDRDLYVLGEACADLPLITGGSGVALGLPSNFRLGGLLPERGDAAALPAIGGASAVLAGSASKATHAQVAAWRAERPALRIDPFAAARGEPVVDQALAFARAHLPQPVLIYASAAPDEVKQVQQALGIEAAGHLVEATLAAIARGLREMGVRKFVVAGGETSGAVVQALGVKALRIGAQIDPGVPATATTEGSPCGTTEGSPCGTTEGSPCGATEGSPRGTPDAQPLGLALKSGNFGSVDFFEKALRALEGAA</sequence>
<proteinExistence type="inferred from homology"/>
<dbReference type="GO" id="GO:0005524">
    <property type="term" value="F:ATP binding"/>
    <property type="evidence" value="ECO:0007669"/>
    <property type="project" value="UniProtKB-KW"/>
</dbReference>
<evidence type="ECO:0000256" key="1">
    <source>
        <dbReference type="ARBA" id="ARBA00005715"/>
    </source>
</evidence>
<evidence type="ECO:0000256" key="5">
    <source>
        <dbReference type="ARBA" id="ARBA00022840"/>
    </source>
</evidence>
<evidence type="ECO:0000256" key="4">
    <source>
        <dbReference type="ARBA" id="ARBA00022777"/>
    </source>
</evidence>
<evidence type="ECO:0000256" key="2">
    <source>
        <dbReference type="ARBA" id="ARBA00022679"/>
    </source>
</evidence>
<gene>
    <name evidence="16" type="ordered locus">BPSS1416</name>
</gene>
<dbReference type="Pfam" id="PF07005">
    <property type="entry name" value="SBD_N"/>
    <property type="match status" value="1"/>
</dbReference>
<keyword evidence="5" id="KW-0067">ATP-binding</keyword>
<evidence type="ECO:0000313" key="17">
    <source>
        <dbReference type="Proteomes" id="UP000000605"/>
    </source>
</evidence>
<dbReference type="KEGG" id="bps:BPSS1416"/>
<evidence type="ECO:0000313" key="16">
    <source>
        <dbReference type="EMBL" id="CAH38891.1"/>
    </source>
</evidence>
<keyword evidence="2" id="KW-0808">Transferase</keyword>
<dbReference type="EC" id="2.7.1.217" evidence="10"/>
<dbReference type="Pfam" id="PF17042">
    <property type="entry name" value="NBD_C"/>
    <property type="match status" value="1"/>
</dbReference>
<dbReference type="Gene3D" id="3.40.50.10840">
    <property type="entry name" value="Putative sugar-binding, N-terminal domain"/>
    <property type="match status" value="1"/>
</dbReference>
<dbReference type="InterPro" id="IPR042213">
    <property type="entry name" value="NBD_C_sf"/>
</dbReference>
<dbReference type="PATRIC" id="fig|272560.6.peg.5649"/>
<comment type="similarity">
    <text evidence="1">Belongs to the four-carbon acid sugar kinase family.</text>
</comment>
<dbReference type="Gene3D" id="3.40.980.20">
    <property type="entry name" value="Four-carbon acid sugar kinase, nucleotide binding domain"/>
    <property type="match status" value="1"/>
</dbReference>
<dbReference type="SUPFAM" id="SSF142764">
    <property type="entry name" value="YgbK-like"/>
    <property type="match status" value="1"/>
</dbReference>
<keyword evidence="4" id="KW-0418">Kinase</keyword>
<dbReference type="InterPro" id="IPR050007">
    <property type="entry name" value="OtnK"/>
</dbReference>
<evidence type="ECO:0000256" key="11">
    <source>
        <dbReference type="ARBA" id="ARBA00039461"/>
    </source>
</evidence>
<feature type="region of interest" description="Disordered" evidence="13">
    <location>
        <begin position="397"/>
        <end position="442"/>
    </location>
</feature>
<keyword evidence="17" id="KW-1185">Reference proteome</keyword>
<evidence type="ECO:0000256" key="13">
    <source>
        <dbReference type="SAM" id="MobiDB-lite"/>
    </source>
</evidence>